<feature type="chain" id="PRO_5040943414" description="Lysine-specific metallo-endopeptidase domain-containing protein" evidence="1">
    <location>
        <begin position="21"/>
        <end position="311"/>
    </location>
</feature>
<evidence type="ECO:0000256" key="1">
    <source>
        <dbReference type="SAM" id="SignalP"/>
    </source>
</evidence>
<accession>A0A9W9TBD1</accession>
<organism evidence="2 3">
    <name type="scientific">Penicillium cinerascens</name>
    <dbReference type="NCBI Taxonomy" id="70096"/>
    <lineage>
        <taxon>Eukaryota</taxon>
        <taxon>Fungi</taxon>
        <taxon>Dikarya</taxon>
        <taxon>Ascomycota</taxon>
        <taxon>Pezizomycotina</taxon>
        <taxon>Eurotiomycetes</taxon>
        <taxon>Eurotiomycetidae</taxon>
        <taxon>Eurotiales</taxon>
        <taxon>Aspergillaceae</taxon>
        <taxon>Penicillium</taxon>
    </lineage>
</organism>
<reference evidence="2" key="2">
    <citation type="journal article" date="2023" name="IMA Fungus">
        <title>Comparative genomic study of the Penicillium genus elucidates a diverse pangenome and 15 lateral gene transfer events.</title>
        <authorList>
            <person name="Petersen C."/>
            <person name="Sorensen T."/>
            <person name="Nielsen M.R."/>
            <person name="Sondergaard T.E."/>
            <person name="Sorensen J.L."/>
            <person name="Fitzpatrick D.A."/>
            <person name="Frisvad J.C."/>
            <person name="Nielsen K.L."/>
        </authorList>
    </citation>
    <scope>NUCLEOTIDE SEQUENCE</scope>
    <source>
        <strain evidence="2">IBT 15544</strain>
    </source>
</reference>
<dbReference type="RefSeq" id="XP_058312341.1">
    <property type="nucleotide sequence ID" value="XM_058449997.1"/>
</dbReference>
<evidence type="ECO:0008006" key="4">
    <source>
        <dbReference type="Google" id="ProtNLM"/>
    </source>
</evidence>
<dbReference type="Proteomes" id="UP001150904">
    <property type="component" value="Unassembled WGS sequence"/>
</dbReference>
<sequence length="311" mass="34789">MMRFLQGLLCAFGLISLASAKGPAWKLDSSCQTSDLNDMVTTAVNSAFSMAVDESDAFNKILSGGDLGPNKDNILDVVKWMFTKDNEEPNNERLAILRTRMNLLAKAKDRKDNEDPDGVTVVIYCGFDRFEARADGQWYDKDLDYVFKKDESFEACKGAQPVVAYTEVPKDRKKPSQVQLCPWFLNWMKSKDTKSLKEAEAKGLFWRAISKGLSKTHMLLTPIDVTSLLDKVILHELTHTRVGGESVDVDGPSFLTVRYGWNRCRKLAQEGSSDPSRQAQVNADSIALCGSAIRYIKEGKRVKKNGDVEDK</sequence>
<gene>
    <name evidence="2" type="ORF">N7498_002935</name>
</gene>
<dbReference type="GeneID" id="83177298"/>
<dbReference type="AlphaFoldDB" id="A0A9W9TBD1"/>
<dbReference type="Gene3D" id="3.40.390.10">
    <property type="entry name" value="Collagenase (Catalytic Domain)"/>
    <property type="match status" value="1"/>
</dbReference>
<keyword evidence="1" id="KW-0732">Signal</keyword>
<name>A0A9W9TBD1_9EURO</name>
<feature type="signal peptide" evidence="1">
    <location>
        <begin position="1"/>
        <end position="20"/>
    </location>
</feature>
<comment type="caution">
    <text evidence="2">The sequence shown here is derived from an EMBL/GenBank/DDBJ whole genome shotgun (WGS) entry which is preliminary data.</text>
</comment>
<dbReference type="InterPro" id="IPR024079">
    <property type="entry name" value="MetalloPept_cat_dom_sf"/>
</dbReference>
<reference evidence="2" key="1">
    <citation type="submission" date="2022-12" db="EMBL/GenBank/DDBJ databases">
        <authorList>
            <person name="Petersen C."/>
        </authorList>
    </citation>
    <scope>NUCLEOTIDE SEQUENCE</scope>
    <source>
        <strain evidence="2">IBT 15544</strain>
    </source>
</reference>
<keyword evidence="3" id="KW-1185">Reference proteome</keyword>
<evidence type="ECO:0000313" key="2">
    <source>
        <dbReference type="EMBL" id="KAJ5216528.1"/>
    </source>
</evidence>
<evidence type="ECO:0000313" key="3">
    <source>
        <dbReference type="Proteomes" id="UP001150904"/>
    </source>
</evidence>
<dbReference type="EMBL" id="JAPQKR010000005">
    <property type="protein sequence ID" value="KAJ5216528.1"/>
    <property type="molecule type" value="Genomic_DNA"/>
</dbReference>
<dbReference type="OrthoDB" id="5357372at2759"/>
<protein>
    <recommendedName>
        <fullName evidence="4">Lysine-specific metallo-endopeptidase domain-containing protein</fullName>
    </recommendedName>
</protein>
<dbReference type="GO" id="GO:0008237">
    <property type="term" value="F:metallopeptidase activity"/>
    <property type="evidence" value="ECO:0007669"/>
    <property type="project" value="InterPro"/>
</dbReference>
<proteinExistence type="predicted"/>